<organism evidence="2 3">
    <name type="scientific">Corynebacterium choanae</name>
    <dbReference type="NCBI Taxonomy" id="1862358"/>
    <lineage>
        <taxon>Bacteria</taxon>
        <taxon>Bacillati</taxon>
        <taxon>Actinomycetota</taxon>
        <taxon>Actinomycetes</taxon>
        <taxon>Mycobacteriales</taxon>
        <taxon>Corynebacteriaceae</taxon>
        <taxon>Corynebacterium</taxon>
    </lineage>
</organism>
<feature type="compositionally biased region" description="Basic and acidic residues" evidence="1">
    <location>
        <begin position="417"/>
        <end position="426"/>
    </location>
</feature>
<feature type="compositionally biased region" description="Basic and acidic residues" evidence="1">
    <location>
        <begin position="458"/>
        <end position="475"/>
    </location>
</feature>
<name>A0A3G6J882_9CORY</name>
<dbReference type="EMBL" id="CP033896">
    <property type="protein sequence ID" value="AZA14267.1"/>
    <property type="molecule type" value="Genomic_DNA"/>
</dbReference>
<protein>
    <submittedName>
        <fullName evidence="2">Uncharacterized protein</fullName>
    </submittedName>
</protein>
<feature type="compositionally biased region" description="Gly residues" evidence="1">
    <location>
        <begin position="387"/>
        <end position="397"/>
    </location>
</feature>
<feature type="region of interest" description="Disordered" evidence="1">
    <location>
        <begin position="211"/>
        <end position="515"/>
    </location>
</feature>
<feature type="compositionally biased region" description="Low complexity" evidence="1">
    <location>
        <begin position="266"/>
        <end position="288"/>
    </location>
</feature>
<evidence type="ECO:0000313" key="2">
    <source>
        <dbReference type="EMBL" id="AZA14267.1"/>
    </source>
</evidence>
<dbReference type="Proteomes" id="UP000269019">
    <property type="component" value="Chromosome"/>
</dbReference>
<evidence type="ECO:0000256" key="1">
    <source>
        <dbReference type="SAM" id="MobiDB-lite"/>
    </source>
</evidence>
<feature type="region of interest" description="Disordered" evidence="1">
    <location>
        <begin position="583"/>
        <end position="662"/>
    </location>
</feature>
<feature type="compositionally biased region" description="Pro residues" evidence="1">
    <location>
        <begin position="583"/>
        <end position="623"/>
    </location>
</feature>
<sequence length="662" mass="66352">MTTSTASTIGSQYAQAIAMLQQSPLASYYRGPQVGVGQVETLLSHTAGFDPAAVGGAVRQTAKQAKSSKGKLGKAVDLLNMPLTIVSVLSNVIPKAAEFLHRLQGLGQADQSADEAEDALRQLEDLTVLQLKNFEHALTVVVPTLVTNAHVLYPYDQAAALEIYDNAVRLVDDIGQGIVAVLRARDESFAAVYEELLRVLEALLAAQRPGAAGQDKGSADANAAGECEPGKGQSDDEQPPADDKGPAHDKDCHCDGAEKDAPADHQPAPTTPQAGAPVAPTTPQAGTPAAPPAPPSNPPASQPATPPPPPAGAGSSTVPGTTTPQGVAPNPGQCPTPTSPSTAAEPNCADQANRGTSSDTGGKATTGGGLATQAAGNTPPATSGSGSSCGRGTGGVDQRGTAGQSAKTSDNTTTDCDPAKHGEASGDSKQTVNTTDGETPATSSSGQDQCDNAASPEHTAEAESTKDCEDDKPQKPDSPTGDSDAAKDHDDSSTDQQSSDKSDTAESGSSSGSSGSVFGGLLGGLGTVATEIFSTLFGSSDLTSIATKVIGTVGIGLLSTQLGGFIDMVNRQIHDAIEHFLPQPPAAAPEAPAPAPPPTQPAAAAPPAPAPAPAPAPPPPEPAAPQVHTKGIPQTPAAPPQPVCVAAPTSSPTEQIRKAGTW</sequence>
<feature type="compositionally biased region" description="Polar residues" evidence="1">
    <location>
        <begin position="427"/>
        <end position="452"/>
    </location>
</feature>
<reference evidence="2 3" key="1">
    <citation type="submission" date="2018-11" db="EMBL/GenBank/DDBJ databases">
        <authorList>
            <person name="Kleinhagauer T."/>
            <person name="Glaeser S.P."/>
            <person name="Spergser J."/>
            <person name="Ruckert C."/>
            <person name="Kaempfer P."/>
            <person name="Busse H.-J."/>
        </authorList>
    </citation>
    <scope>NUCLEOTIDE SEQUENCE [LARGE SCALE GENOMIC DNA]</scope>
    <source>
        <strain evidence="2 3">200CH</strain>
    </source>
</reference>
<proteinExistence type="predicted"/>
<keyword evidence="3" id="KW-1185">Reference proteome</keyword>
<evidence type="ECO:0000313" key="3">
    <source>
        <dbReference type="Proteomes" id="UP000269019"/>
    </source>
</evidence>
<feature type="compositionally biased region" description="Polar residues" evidence="1">
    <location>
        <begin position="401"/>
        <end position="415"/>
    </location>
</feature>
<dbReference type="RefSeq" id="WP_164472437.1">
    <property type="nucleotide sequence ID" value="NZ_CP033896.1"/>
</dbReference>
<feature type="compositionally biased region" description="Basic and acidic residues" evidence="1">
    <location>
        <begin position="241"/>
        <end position="263"/>
    </location>
</feature>
<gene>
    <name evidence="2" type="ORF">CCHOA_09420</name>
</gene>
<dbReference type="AlphaFoldDB" id="A0A3G6J882"/>
<feature type="compositionally biased region" description="Low complexity" evidence="1">
    <location>
        <begin position="371"/>
        <end position="386"/>
    </location>
</feature>
<feature type="compositionally biased region" description="Basic and acidic residues" evidence="1">
    <location>
        <begin position="484"/>
        <end position="504"/>
    </location>
</feature>
<dbReference type="KEGG" id="ccho:CCHOA_09420"/>
<accession>A0A3G6J882</accession>
<feature type="compositionally biased region" description="Pro residues" evidence="1">
    <location>
        <begin position="289"/>
        <end position="311"/>
    </location>
</feature>